<keyword evidence="6 7" id="KW-0472">Membrane</keyword>
<organism evidence="8 9">
    <name type="scientific">Hemibagrus guttatus</name>
    <dbReference type="NCBI Taxonomy" id="175788"/>
    <lineage>
        <taxon>Eukaryota</taxon>
        <taxon>Metazoa</taxon>
        <taxon>Chordata</taxon>
        <taxon>Craniata</taxon>
        <taxon>Vertebrata</taxon>
        <taxon>Euteleostomi</taxon>
        <taxon>Actinopterygii</taxon>
        <taxon>Neopterygii</taxon>
        <taxon>Teleostei</taxon>
        <taxon>Ostariophysi</taxon>
        <taxon>Siluriformes</taxon>
        <taxon>Bagridae</taxon>
        <taxon>Hemibagrus</taxon>
    </lineage>
</organism>
<evidence type="ECO:0000313" key="9">
    <source>
        <dbReference type="Proteomes" id="UP001274896"/>
    </source>
</evidence>
<keyword evidence="9" id="KW-1185">Reference proteome</keyword>
<feature type="transmembrane region" description="Helical" evidence="7">
    <location>
        <begin position="92"/>
        <end position="115"/>
    </location>
</feature>
<protein>
    <recommendedName>
        <fullName evidence="7">XK-related protein</fullName>
    </recommendedName>
</protein>
<accession>A0AAE0Q7S8</accession>
<comment type="similarity">
    <text evidence="2 7">Belongs to the XK family.</text>
</comment>
<evidence type="ECO:0000256" key="3">
    <source>
        <dbReference type="ARBA" id="ARBA00022475"/>
    </source>
</evidence>
<dbReference type="GO" id="GO:0005886">
    <property type="term" value="C:plasma membrane"/>
    <property type="evidence" value="ECO:0007669"/>
    <property type="project" value="UniProtKB-SubCell"/>
</dbReference>
<feature type="transmembrane region" description="Helical" evidence="7">
    <location>
        <begin position="262"/>
        <end position="286"/>
    </location>
</feature>
<dbReference type="InterPro" id="IPR018629">
    <property type="entry name" value="XK-rel"/>
</dbReference>
<comment type="subcellular location">
    <subcellularLocation>
        <location evidence="1">Cell membrane</location>
        <topology evidence="1">Multi-pass membrane protein</topology>
    </subcellularLocation>
    <subcellularLocation>
        <location evidence="7">Membrane</location>
        <topology evidence="7">Multi-pass membrane protein</topology>
    </subcellularLocation>
</comment>
<dbReference type="PANTHER" id="PTHR16024">
    <property type="entry name" value="XK-RELATED PROTEIN"/>
    <property type="match status" value="1"/>
</dbReference>
<dbReference type="Pfam" id="PF09815">
    <property type="entry name" value="XK-related"/>
    <property type="match status" value="1"/>
</dbReference>
<evidence type="ECO:0000256" key="7">
    <source>
        <dbReference type="RuleBase" id="RU910716"/>
    </source>
</evidence>
<reference evidence="8" key="1">
    <citation type="submission" date="2023-06" db="EMBL/GenBank/DDBJ databases">
        <title>Male Hemibagrus guttatus genome.</title>
        <authorList>
            <person name="Bian C."/>
        </authorList>
    </citation>
    <scope>NUCLEOTIDE SEQUENCE</scope>
    <source>
        <strain evidence="8">Male_cb2023</strain>
        <tissue evidence="8">Muscle</tissue>
    </source>
</reference>
<feature type="transmembrane region" description="Helical" evidence="7">
    <location>
        <begin position="60"/>
        <end position="80"/>
    </location>
</feature>
<gene>
    <name evidence="8" type="ORF">QTP70_019920</name>
</gene>
<evidence type="ECO:0000256" key="2">
    <source>
        <dbReference type="ARBA" id="ARBA00008789"/>
    </source>
</evidence>
<feature type="transmembrane region" description="Helical" evidence="7">
    <location>
        <begin position="306"/>
        <end position="322"/>
    </location>
</feature>
<keyword evidence="5 7" id="KW-1133">Transmembrane helix</keyword>
<evidence type="ECO:0000256" key="6">
    <source>
        <dbReference type="ARBA" id="ARBA00023136"/>
    </source>
</evidence>
<evidence type="ECO:0000313" key="8">
    <source>
        <dbReference type="EMBL" id="KAK3515435.1"/>
    </source>
</evidence>
<dbReference type="PANTHER" id="PTHR16024:SF13">
    <property type="entry name" value="XK-RELATED PROTEIN 9"/>
    <property type="match status" value="1"/>
</dbReference>
<dbReference type="Proteomes" id="UP001274896">
    <property type="component" value="Unassembled WGS sequence"/>
</dbReference>
<evidence type="ECO:0000256" key="5">
    <source>
        <dbReference type="ARBA" id="ARBA00022989"/>
    </source>
</evidence>
<evidence type="ECO:0000256" key="1">
    <source>
        <dbReference type="ARBA" id="ARBA00004651"/>
    </source>
</evidence>
<dbReference type="InterPro" id="IPR050895">
    <property type="entry name" value="XK-related_scramblase"/>
</dbReference>
<name>A0AAE0Q7S8_9TELE</name>
<sequence length="421" mass="48779">MRSQYKMNDSLSEPTRRSRVILNEGIAQERHIIILYPTQTWMITWLDSDIKAMGFTKFRWICTFIGLVFSVVDITSDLLLSLQYFREQQYTWFALTLLFVLVGSLCMQIFSYCWFREDSNGVEGTESLTTNIGLLHLLHLGFFTRYYDLLKKSFSSVWRANSGTSTEMLFGLAADLSMLRLMETFLESVPQLLLQAYIMLEHQRTSKIQYLSMAVSFLNVAWSIVDYWRCLRRSLPNTKEMPGGIPTVVYLLYKTLTITARVLSLTLIIMLSSWNLLVLGSLWLAGTVWAHMIKTDFCTFRCLEELYRAIVGVILVFTFFNIKGKKTKKHMSIYYMLSTLHNFSAPLFLFLFMPKTVESDFFLPVTVFILTSNTVGLGFLILYYRALHPGNRVESDALDGMVTMNTNNSSPTRHFDRFLRL</sequence>
<dbReference type="EMBL" id="JAUCMX010000020">
    <property type="protein sequence ID" value="KAK3515435.1"/>
    <property type="molecule type" value="Genomic_DNA"/>
</dbReference>
<comment type="caution">
    <text evidence="8">The sequence shown here is derived from an EMBL/GenBank/DDBJ whole genome shotgun (WGS) entry which is preliminary data.</text>
</comment>
<dbReference type="AlphaFoldDB" id="A0AAE0Q7S8"/>
<keyword evidence="3" id="KW-1003">Cell membrane</keyword>
<keyword evidence="4 7" id="KW-0812">Transmembrane</keyword>
<evidence type="ECO:0000256" key="4">
    <source>
        <dbReference type="ARBA" id="ARBA00022692"/>
    </source>
</evidence>
<feature type="transmembrane region" description="Helical" evidence="7">
    <location>
        <begin position="365"/>
        <end position="384"/>
    </location>
</feature>
<feature type="transmembrane region" description="Helical" evidence="7">
    <location>
        <begin position="334"/>
        <end position="353"/>
    </location>
</feature>
<proteinExistence type="inferred from homology"/>